<dbReference type="Proteomes" id="UP000193431">
    <property type="component" value="Chromosome"/>
</dbReference>
<sequence>MKYILVIVALIFLGCKETQEQSVTQDVAPEWEYSRTITVDGVNPIGITTYGNSFILSDGDHNRIVYVDTAGAILRESDGFERPMHIDYGAFADQKYLLIPEYGKDSVAQMYGKQKNYLELNDSLDAPAAAAISKDHIAIADFYNNRILVKSKDSLWSFGVEGKNDGEFYYPTDVQIFGDQIFVADAYNHRGQVFDLYGKHLATFAENDSLNAATGIYKSKGQIALTDFENDRVMIYSNNFQKKQALSENVHKPTDVLIIGDSLLYITNYRNGELVEYRMQE</sequence>
<dbReference type="STRING" id="331648.BST97_12310"/>
<accession>A0A1W6MMB8</accession>
<reference evidence="1 2" key="1">
    <citation type="submission" date="2016-11" db="EMBL/GenBank/DDBJ databases">
        <title>Trade-off between light-utilization and light-protection in marine flavobacteria.</title>
        <authorList>
            <person name="Kumagai Y."/>
        </authorList>
    </citation>
    <scope>NUCLEOTIDE SEQUENCE [LARGE SCALE GENOMIC DNA]</scope>
    <source>
        <strain evidence="1 2">JCM 13191</strain>
    </source>
</reference>
<dbReference type="GO" id="GO:0043161">
    <property type="term" value="P:proteasome-mediated ubiquitin-dependent protein catabolic process"/>
    <property type="evidence" value="ECO:0007669"/>
    <property type="project" value="TreeGrafter"/>
</dbReference>
<dbReference type="GO" id="GO:0000209">
    <property type="term" value="P:protein polyubiquitination"/>
    <property type="evidence" value="ECO:0007669"/>
    <property type="project" value="TreeGrafter"/>
</dbReference>
<name>A0A1W6MMB8_9FLAO</name>
<dbReference type="GO" id="GO:0061630">
    <property type="term" value="F:ubiquitin protein ligase activity"/>
    <property type="evidence" value="ECO:0007669"/>
    <property type="project" value="TreeGrafter"/>
</dbReference>
<dbReference type="InterPro" id="IPR050952">
    <property type="entry name" value="TRIM-NHL_E3_ligases"/>
</dbReference>
<dbReference type="GO" id="GO:0008270">
    <property type="term" value="F:zinc ion binding"/>
    <property type="evidence" value="ECO:0007669"/>
    <property type="project" value="UniProtKB-KW"/>
</dbReference>
<dbReference type="AlphaFoldDB" id="A0A1W6MMB8"/>
<dbReference type="SUPFAM" id="SSF101898">
    <property type="entry name" value="NHL repeat"/>
    <property type="match status" value="1"/>
</dbReference>
<dbReference type="RefSeq" id="WP_085767517.1">
    <property type="nucleotide sequence ID" value="NZ_CP019344.1"/>
</dbReference>
<dbReference type="OrthoDB" id="9782304at2"/>
<evidence type="ECO:0000313" key="1">
    <source>
        <dbReference type="EMBL" id="ARN78712.1"/>
    </source>
</evidence>
<dbReference type="PROSITE" id="PS51257">
    <property type="entry name" value="PROKAR_LIPOPROTEIN"/>
    <property type="match status" value="1"/>
</dbReference>
<dbReference type="InterPro" id="IPR011042">
    <property type="entry name" value="6-blade_b-propeller_TolB-like"/>
</dbReference>
<evidence type="ECO:0008006" key="3">
    <source>
        <dbReference type="Google" id="ProtNLM"/>
    </source>
</evidence>
<keyword evidence="2" id="KW-1185">Reference proteome</keyword>
<dbReference type="EMBL" id="CP019344">
    <property type="protein sequence ID" value="ARN78712.1"/>
    <property type="molecule type" value="Genomic_DNA"/>
</dbReference>
<dbReference type="Gene3D" id="2.120.10.30">
    <property type="entry name" value="TolB, C-terminal domain"/>
    <property type="match status" value="1"/>
</dbReference>
<protein>
    <recommendedName>
        <fullName evidence="3">NHL repeat-containing protein</fullName>
    </recommendedName>
</protein>
<organism evidence="1 2">
    <name type="scientific">Nonlabens spongiae</name>
    <dbReference type="NCBI Taxonomy" id="331648"/>
    <lineage>
        <taxon>Bacteria</taxon>
        <taxon>Pseudomonadati</taxon>
        <taxon>Bacteroidota</taxon>
        <taxon>Flavobacteriia</taxon>
        <taxon>Flavobacteriales</taxon>
        <taxon>Flavobacteriaceae</taxon>
        <taxon>Nonlabens</taxon>
    </lineage>
</organism>
<dbReference type="PANTHER" id="PTHR24104:SF25">
    <property type="entry name" value="PROTEIN LIN-41"/>
    <property type="match status" value="1"/>
</dbReference>
<gene>
    <name evidence="1" type="ORF">BST97_12310</name>
</gene>
<dbReference type="PANTHER" id="PTHR24104">
    <property type="entry name" value="E3 UBIQUITIN-PROTEIN LIGASE NHLRC1-RELATED"/>
    <property type="match status" value="1"/>
</dbReference>
<proteinExistence type="predicted"/>
<evidence type="ECO:0000313" key="2">
    <source>
        <dbReference type="Proteomes" id="UP000193431"/>
    </source>
</evidence>